<dbReference type="AlphaFoldDB" id="A0A1F7JIV6"/>
<dbReference type="SUPFAM" id="SSF48295">
    <property type="entry name" value="TrpR-like"/>
    <property type="match status" value="1"/>
</dbReference>
<protein>
    <submittedName>
        <fullName evidence="1">Uncharacterized protein</fullName>
    </submittedName>
</protein>
<dbReference type="InterPro" id="IPR010921">
    <property type="entry name" value="Trp_repressor/repl_initiator"/>
</dbReference>
<name>A0A1F7JIV6_9BACT</name>
<dbReference type="GO" id="GO:0043565">
    <property type="term" value="F:sequence-specific DNA binding"/>
    <property type="evidence" value="ECO:0007669"/>
    <property type="project" value="InterPro"/>
</dbReference>
<accession>A0A1F7JIV6</accession>
<evidence type="ECO:0000313" key="2">
    <source>
        <dbReference type="Proteomes" id="UP000177418"/>
    </source>
</evidence>
<dbReference type="EMBL" id="MGAV01000002">
    <property type="protein sequence ID" value="OGK55529.1"/>
    <property type="molecule type" value="Genomic_DNA"/>
</dbReference>
<dbReference type="InterPro" id="IPR038116">
    <property type="entry name" value="TrpR-like_sf"/>
</dbReference>
<organism evidence="1 2">
    <name type="scientific">Candidatus Roizmanbacteria bacterium RIFCSPLOWO2_02_FULL_36_11</name>
    <dbReference type="NCBI Taxonomy" id="1802071"/>
    <lineage>
        <taxon>Bacteria</taxon>
        <taxon>Candidatus Roizmaniibacteriota</taxon>
    </lineage>
</organism>
<reference evidence="1 2" key="1">
    <citation type="journal article" date="2016" name="Nat. Commun.">
        <title>Thousands of microbial genomes shed light on interconnected biogeochemical processes in an aquifer system.</title>
        <authorList>
            <person name="Anantharaman K."/>
            <person name="Brown C.T."/>
            <person name="Hug L.A."/>
            <person name="Sharon I."/>
            <person name="Castelle C.J."/>
            <person name="Probst A.J."/>
            <person name="Thomas B.C."/>
            <person name="Singh A."/>
            <person name="Wilkins M.J."/>
            <person name="Karaoz U."/>
            <person name="Brodie E.L."/>
            <person name="Williams K.H."/>
            <person name="Hubbard S.S."/>
            <person name="Banfield J.F."/>
        </authorList>
    </citation>
    <scope>NUCLEOTIDE SEQUENCE [LARGE SCALE GENOMIC DNA]</scope>
</reference>
<proteinExistence type="predicted"/>
<sequence>MVRLSKYQLSEDKLEKLFDLFFNIVGKRNNKTEFLDILNDVLSQSEKIMIAKRIALSFLLMKGIENGTICYVLKLSPSTVAKFAFILQTHTDRGIQKAFQLIILKENLKDMFMDICNTLFAPGIYGVNWSAAWQRKLEAERKKIHGL</sequence>
<gene>
    <name evidence="1" type="ORF">A3H78_05180</name>
</gene>
<comment type="caution">
    <text evidence="1">The sequence shown here is derived from an EMBL/GenBank/DDBJ whole genome shotgun (WGS) entry which is preliminary data.</text>
</comment>
<dbReference type="Proteomes" id="UP000177418">
    <property type="component" value="Unassembled WGS sequence"/>
</dbReference>
<dbReference type="Gene3D" id="1.10.1270.10">
    <property type="entry name" value="TrpR-like"/>
    <property type="match status" value="1"/>
</dbReference>
<evidence type="ECO:0000313" key="1">
    <source>
        <dbReference type="EMBL" id="OGK55529.1"/>
    </source>
</evidence>